<feature type="compositionally biased region" description="Basic and acidic residues" evidence="6">
    <location>
        <begin position="438"/>
        <end position="447"/>
    </location>
</feature>
<feature type="domain" description="TF-B3" evidence="7">
    <location>
        <begin position="469"/>
        <end position="572"/>
    </location>
</feature>
<dbReference type="InterPro" id="IPR003340">
    <property type="entry name" value="B3_DNA-bd"/>
</dbReference>
<evidence type="ECO:0000256" key="2">
    <source>
        <dbReference type="ARBA" id="ARBA00023015"/>
    </source>
</evidence>
<dbReference type="AlphaFoldDB" id="A0A1R3IF44"/>
<keyword evidence="5" id="KW-0539">Nucleus</keyword>
<dbReference type="PROSITE" id="PS50863">
    <property type="entry name" value="B3"/>
    <property type="match status" value="1"/>
</dbReference>
<accession>A0A1R3IF44</accession>
<dbReference type="OrthoDB" id="269405at2759"/>
<comment type="caution">
    <text evidence="8">The sequence shown here is derived from an EMBL/GenBank/DDBJ whole genome shotgun (WGS) entry which is preliminary data.</text>
</comment>
<feature type="compositionally biased region" description="Basic and acidic residues" evidence="6">
    <location>
        <begin position="371"/>
        <end position="380"/>
    </location>
</feature>
<dbReference type="GO" id="GO:0005634">
    <property type="term" value="C:nucleus"/>
    <property type="evidence" value="ECO:0007669"/>
    <property type="project" value="UniProtKB-SubCell"/>
</dbReference>
<feature type="compositionally biased region" description="Basic and acidic residues" evidence="6">
    <location>
        <begin position="392"/>
        <end position="408"/>
    </location>
</feature>
<dbReference type="STRING" id="93759.A0A1R3IF44"/>
<keyword evidence="3" id="KW-0238">DNA-binding</keyword>
<dbReference type="EMBL" id="AWUE01018341">
    <property type="protein sequence ID" value="OMO81121.1"/>
    <property type="molecule type" value="Genomic_DNA"/>
</dbReference>
<evidence type="ECO:0000256" key="4">
    <source>
        <dbReference type="ARBA" id="ARBA00023163"/>
    </source>
</evidence>
<dbReference type="CDD" id="cd10017">
    <property type="entry name" value="B3_DNA"/>
    <property type="match status" value="1"/>
</dbReference>
<dbReference type="Gene3D" id="2.40.330.10">
    <property type="entry name" value="DNA-binding pseudobarrel domain"/>
    <property type="match status" value="1"/>
</dbReference>
<feature type="compositionally biased region" description="Polar residues" evidence="6">
    <location>
        <begin position="345"/>
        <end position="355"/>
    </location>
</feature>
<keyword evidence="4" id="KW-0804">Transcription</keyword>
<evidence type="ECO:0000256" key="1">
    <source>
        <dbReference type="ARBA" id="ARBA00004123"/>
    </source>
</evidence>
<dbReference type="Proteomes" id="UP000187203">
    <property type="component" value="Unassembled WGS sequence"/>
</dbReference>
<dbReference type="SUPFAM" id="SSF101936">
    <property type="entry name" value="DNA-binding pseudobarrel domain"/>
    <property type="match status" value="1"/>
</dbReference>
<dbReference type="InterPro" id="IPR044837">
    <property type="entry name" value="REM16-like"/>
</dbReference>
<feature type="compositionally biased region" description="Basic and acidic residues" evidence="6">
    <location>
        <begin position="278"/>
        <end position="298"/>
    </location>
</feature>
<dbReference type="PANTHER" id="PTHR31391:SF151">
    <property type="entry name" value="B3 DOMAIN-CONTAINING PROTEIN REM19-LIKE"/>
    <property type="match status" value="1"/>
</dbReference>
<keyword evidence="9" id="KW-1185">Reference proteome</keyword>
<evidence type="ECO:0000259" key="7">
    <source>
        <dbReference type="PROSITE" id="PS50863"/>
    </source>
</evidence>
<name>A0A1R3IF44_9ROSI</name>
<evidence type="ECO:0000256" key="5">
    <source>
        <dbReference type="ARBA" id="ARBA00023242"/>
    </source>
</evidence>
<dbReference type="SMART" id="SM01019">
    <property type="entry name" value="B3"/>
    <property type="match status" value="1"/>
</dbReference>
<feature type="region of interest" description="Disordered" evidence="6">
    <location>
        <begin position="345"/>
        <end position="452"/>
    </location>
</feature>
<evidence type="ECO:0000313" key="9">
    <source>
        <dbReference type="Proteomes" id="UP000187203"/>
    </source>
</evidence>
<dbReference type="Pfam" id="PF02362">
    <property type="entry name" value="B3"/>
    <property type="match status" value="1"/>
</dbReference>
<feature type="region of interest" description="Disordered" evidence="6">
    <location>
        <begin position="278"/>
        <end position="304"/>
    </location>
</feature>
<sequence length="729" mass="82354">MEKKLQKATNGIRNIARPADSSYTARVEVEYSTPYVVCLEIHSQKKIEAIPCLLRVVKLTIIRYSFLQRRVSFQQDLTQELWGYFFYRTWQLSSLLLLLPVLESQNGTAAADCFLDACHDWIMDAKMDSGIVCRYHSIDEAIESGAAPILISLDLDSIVDVQCTIDIMDHLLACELKIHECHEAWMSLAAANEQPQKVRLELTTRPSKYTLELFFLLLAPICVMTCIQEDYGSDSEFEMETFCAEIGLYNILALEGFNFSDQYSETNLNLEKSLLNQHDEGHQESVLETERENPNKENDQEENSADRLNQINQEAGDSQSVQMGVEGLNHINQEEEADHQANGSVEIMNQTPPSESKTEKKCLRRSKRTKTASDKNKNVPEDVSDNDSVEIMNHESKMGKKRQREEHGLNASAKKLNQTPLKSKTEKKSRLRKKQRKTTSDKNKISDEVNGNSTPLQQAAAFQTDNPFFVVEMQPSYINPGYILALPIDFITKHLPNSTGNVTFCAVDGKEWNARYFAYKTNNKYSRASISNGWHVFVRDNELKPGDACVFELTDQSTDDDITLNVVIYRVKEDSNCSSSSGAMKSSAIQPLTSHEKATALLRASQFESINPHFKVVMQPAYLKKWRLDAIRIPIPIPKSKNIYISCGVGSLQHHSRTHRAHKYEDFQFSESELYFEDEHLTGALTSYSLPDLPTRYRVTNEAIKTIVLAPAGKLLCPASAVTKGGANS</sequence>
<protein>
    <recommendedName>
        <fullName evidence="7">TF-B3 domain-containing protein</fullName>
    </recommendedName>
</protein>
<evidence type="ECO:0000256" key="6">
    <source>
        <dbReference type="SAM" id="MobiDB-lite"/>
    </source>
</evidence>
<keyword evidence="2" id="KW-0805">Transcription regulation</keyword>
<dbReference type="InterPro" id="IPR015300">
    <property type="entry name" value="DNA-bd_pseudobarrel_sf"/>
</dbReference>
<organism evidence="8 9">
    <name type="scientific">Corchorus olitorius</name>
    <dbReference type="NCBI Taxonomy" id="93759"/>
    <lineage>
        <taxon>Eukaryota</taxon>
        <taxon>Viridiplantae</taxon>
        <taxon>Streptophyta</taxon>
        <taxon>Embryophyta</taxon>
        <taxon>Tracheophyta</taxon>
        <taxon>Spermatophyta</taxon>
        <taxon>Magnoliopsida</taxon>
        <taxon>eudicotyledons</taxon>
        <taxon>Gunneridae</taxon>
        <taxon>Pentapetalae</taxon>
        <taxon>rosids</taxon>
        <taxon>malvids</taxon>
        <taxon>Malvales</taxon>
        <taxon>Malvaceae</taxon>
        <taxon>Grewioideae</taxon>
        <taxon>Apeibeae</taxon>
        <taxon>Corchorus</taxon>
    </lineage>
</organism>
<evidence type="ECO:0000313" key="8">
    <source>
        <dbReference type="EMBL" id="OMO81121.1"/>
    </source>
</evidence>
<gene>
    <name evidence="8" type="ORF">COLO4_23752</name>
</gene>
<dbReference type="GO" id="GO:0003677">
    <property type="term" value="F:DNA binding"/>
    <property type="evidence" value="ECO:0007669"/>
    <property type="project" value="UniProtKB-KW"/>
</dbReference>
<evidence type="ECO:0000256" key="3">
    <source>
        <dbReference type="ARBA" id="ARBA00023125"/>
    </source>
</evidence>
<proteinExistence type="predicted"/>
<reference evidence="9" key="1">
    <citation type="submission" date="2013-09" db="EMBL/GenBank/DDBJ databases">
        <title>Corchorus olitorius genome sequencing.</title>
        <authorList>
            <person name="Alam M."/>
            <person name="Haque M.S."/>
            <person name="Islam M.S."/>
            <person name="Emdad E.M."/>
            <person name="Islam M.M."/>
            <person name="Ahmed B."/>
            <person name="Halim A."/>
            <person name="Hossen Q.M.M."/>
            <person name="Hossain M.Z."/>
            <person name="Ahmed R."/>
            <person name="Khan M.M."/>
            <person name="Islam R."/>
            <person name="Rashid M.M."/>
            <person name="Khan S.A."/>
            <person name="Rahman M.S."/>
            <person name="Alam M."/>
            <person name="Yahiya A.S."/>
            <person name="Khan M.S."/>
            <person name="Azam M.S."/>
            <person name="Haque T."/>
            <person name="Lashkar M.Z.H."/>
            <person name="Akhand A.I."/>
            <person name="Morshed G."/>
            <person name="Roy S."/>
            <person name="Uddin K.S."/>
            <person name="Rabeya T."/>
            <person name="Hossain A.S."/>
            <person name="Chowdhury A."/>
            <person name="Snigdha A.R."/>
            <person name="Mortoza M.S."/>
            <person name="Matin S.A."/>
            <person name="Hoque S.M.E."/>
            <person name="Islam M.K."/>
            <person name="Roy D.K."/>
            <person name="Haider R."/>
            <person name="Moosa M.M."/>
            <person name="Elias S.M."/>
            <person name="Hasan A.M."/>
            <person name="Jahan S."/>
            <person name="Shafiuddin M."/>
            <person name="Mahmood N."/>
            <person name="Shommy N.S."/>
        </authorList>
    </citation>
    <scope>NUCLEOTIDE SEQUENCE [LARGE SCALE GENOMIC DNA]</scope>
    <source>
        <strain evidence="9">cv. O-4</strain>
    </source>
</reference>
<dbReference type="PANTHER" id="PTHR31391">
    <property type="entry name" value="B3 DOMAIN-CONTAINING PROTEIN OS11G0197600-RELATED"/>
    <property type="match status" value="1"/>
</dbReference>
<comment type="subcellular location">
    <subcellularLocation>
        <location evidence="1">Nucleus</location>
    </subcellularLocation>
</comment>